<dbReference type="Gene3D" id="2.160.20.20">
    <property type="match status" value="1"/>
</dbReference>
<protein>
    <recommendedName>
        <fullName evidence="1">Pertactin central region domain-containing protein</fullName>
    </recommendedName>
</protein>
<dbReference type="EMBL" id="JTJU01000038">
    <property type="protein sequence ID" value="OBX09969.1"/>
    <property type="molecule type" value="Genomic_DNA"/>
</dbReference>
<dbReference type="Proteomes" id="UP000092527">
    <property type="component" value="Unassembled WGS sequence"/>
</dbReference>
<sequence length="231" mass="24934">MVQLNYAKESQISGDLLANGGQILVKSKGSTLTMKGDTVAINQGVADIALTPNSQLIGRIDNANVQSEAHHTLFPLNSYAPAKPTPITIDTAGRTVLTLAKDSLWQMTGQSWVSELRGEGTVDVSPTSAGASAGQALHIDKLAGANQFLMTLNKTGQGSDMLYIKEGTSTLQDVVIKNERDVIESMNYGDRLRFATVQQSQNEFVAGKQYTDEHRLMKQALTVEYSDQATD</sequence>
<feature type="non-terminal residue" evidence="2">
    <location>
        <position position="231"/>
    </location>
</feature>
<dbReference type="InterPro" id="IPR012332">
    <property type="entry name" value="Autotransporter_pectin_lyase_C"/>
</dbReference>
<dbReference type="Pfam" id="PF03212">
    <property type="entry name" value="Pertactin"/>
    <property type="match status" value="1"/>
</dbReference>
<reference evidence="2 3" key="1">
    <citation type="submission" date="2014-11" db="EMBL/GenBank/DDBJ databases">
        <title>Pan-genome of Gallibacterium spp.</title>
        <authorList>
            <person name="Kudirkiene E."/>
            <person name="Bojesen A.M."/>
        </authorList>
    </citation>
    <scope>NUCLEOTIDE SEQUENCE [LARGE SCALE GENOMIC DNA]</scope>
    <source>
        <strain evidence="2 3">18469/18</strain>
    </source>
</reference>
<comment type="caution">
    <text evidence="2">The sequence shown here is derived from an EMBL/GenBank/DDBJ whole genome shotgun (WGS) entry which is preliminary data.</text>
</comment>
<accession>A0AB36E5X5</accession>
<evidence type="ECO:0000313" key="2">
    <source>
        <dbReference type="EMBL" id="OBX09969.1"/>
    </source>
</evidence>
<name>A0AB36E5X5_9PAST</name>
<dbReference type="AlphaFoldDB" id="A0AB36E5X5"/>
<feature type="domain" description="Pertactin central region" evidence="1">
    <location>
        <begin position="119"/>
        <end position="208"/>
    </location>
</feature>
<evidence type="ECO:0000259" key="1">
    <source>
        <dbReference type="Pfam" id="PF03212"/>
    </source>
</evidence>
<dbReference type="InterPro" id="IPR004899">
    <property type="entry name" value="Pertactin_central"/>
</dbReference>
<dbReference type="InterPro" id="IPR011050">
    <property type="entry name" value="Pectin_lyase_fold/virulence"/>
</dbReference>
<gene>
    <name evidence="2" type="ORF">QV09_07080</name>
</gene>
<evidence type="ECO:0000313" key="3">
    <source>
        <dbReference type="Proteomes" id="UP000092527"/>
    </source>
</evidence>
<dbReference type="SUPFAM" id="SSF51126">
    <property type="entry name" value="Pectin lyase-like"/>
    <property type="match status" value="1"/>
</dbReference>
<organism evidence="2 3">
    <name type="scientific">Gallibacterium salpingitidis</name>
    <dbReference type="NCBI Taxonomy" id="505341"/>
    <lineage>
        <taxon>Bacteria</taxon>
        <taxon>Pseudomonadati</taxon>
        <taxon>Pseudomonadota</taxon>
        <taxon>Gammaproteobacteria</taxon>
        <taxon>Pasteurellales</taxon>
        <taxon>Pasteurellaceae</taxon>
        <taxon>Gallibacterium</taxon>
    </lineage>
</organism>
<proteinExistence type="predicted"/>